<dbReference type="SMART" id="SM00530">
    <property type="entry name" value="HTH_XRE"/>
    <property type="match status" value="1"/>
</dbReference>
<accession>A0A8J6MYC4</accession>
<dbReference type="EMBL" id="JACNJD010000124">
    <property type="protein sequence ID" value="MBC8176291.1"/>
    <property type="molecule type" value="Genomic_DNA"/>
</dbReference>
<reference evidence="3 4" key="1">
    <citation type="submission" date="2020-08" db="EMBL/GenBank/DDBJ databases">
        <title>Bridging the membrane lipid divide: bacteria of the FCB group superphylum have the potential to synthesize archaeal ether lipids.</title>
        <authorList>
            <person name="Villanueva L."/>
            <person name="Von Meijenfeldt F.A.B."/>
            <person name="Westbye A.B."/>
            <person name="Yadav S."/>
            <person name="Hopmans E.C."/>
            <person name="Dutilh B.E."/>
            <person name="Sinninghe Damste J.S."/>
        </authorList>
    </citation>
    <scope>NUCLEOTIDE SEQUENCE [LARGE SCALE GENOMIC DNA]</scope>
    <source>
        <strain evidence="3">NIOZ-UU27</strain>
    </source>
</reference>
<dbReference type="Gene3D" id="1.10.260.40">
    <property type="entry name" value="lambda repressor-like DNA-binding domains"/>
    <property type="match status" value="1"/>
</dbReference>
<dbReference type="GO" id="GO:0003677">
    <property type="term" value="F:DNA binding"/>
    <property type="evidence" value="ECO:0007669"/>
    <property type="project" value="InterPro"/>
</dbReference>
<evidence type="ECO:0000313" key="3">
    <source>
        <dbReference type="EMBL" id="MBC8176291.1"/>
    </source>
</evidence>
<proteinExistence type="predicted"/>
<evidence type="ECO:0000313" key="4">
    <source>
        <dbReference type="Proteomes" id="UP000650524"/>
    </source>
</evidence>
<evidence type="ECO:0000259" key="2">
    <source>
        <dbReference type="PROSITE" id="PS50943"/>
    </source>
</evidence>
<gene>
    <name evidence="3" type="ORF">H8E19_02715</name>
</gene>
<dbReference type="CDD" id="cd00093">
    <property type="entry name" value="HTH_XRE"/>
    <property type="match status" value="1"/>
</dbReference>
<feature type="domain" description="HTH cro/C1-type" evidence="2">
    <location>
        <begin position="14"/>
        <end position="66"/>
    </location>
</feature>
<dbReference type="SUPFAM" id="SSF47413">
    <property type="entry name" value="lambda repressor-like DNA-binding domains"/>
    <property type="match status" value="1"/>
</dbReference>
<dbReference type="AlphaFoldDB" id="A0A8J6MYC4"/>
<organism evidence="3 4">
    <name type="scientific">Candidatus Desulfacyla euxinica</name>
    <dbReference type="NCBI Taxonomy" id="2841693"/>
    <lineage>
        <taxon>Bacteria</taxon>
        <taxon>Deltaproteobacteria</taxon>
        <taxon>Candidatus Desulfacyla</taxon>
    </lineage>
</organism>
<dbReference type="InterPro" id="IPR001387">
    <property type="entry name" value="Cro/C1-type_HTH"/>
</dbReference>
<evidence type="ECO:0000256" key="1">
    <source>
        <dbReference type="SAM" id="MobiDB-lite"/>
    </source>
</evidence>
<dbReference type="PROSITE" id="PS50943">
    <property type="entry name" value="HTH_CROC1"/>
    <property type="match status" value="1"/>
</dbReference>
<comment type="caution">
    <text evidence="3">The sequence shown here is derived from an EMBL/GenBank/DDBJ whole genome shotgun (WGS) entry which is preliminary data.</text>
</comment>
<dbReference type="Pfam" id="PF01381">
    <property type="entry name" value="HTH_3"/>
    <property type="match status" value="1"/>
</dbReference>
<feature type="region of interest" description="Disordered" evidence="1">
    <location>
        <begin position="79"/>
        <end position="100"/>
    </location>
</feature>
<name>A0A8J6MYC4_9DELT</name>
<sequence>MNNNAVLKEIGVRIRRERLNQNTTQETLARRAGVSRRVVLDLEAGKGCGLGAFIEILRALRKLDQLDVFMPDPGISPLQLAKLKGHERQRATGRQGKPKG</sequence>
<protein>
    <submittedName>
        <fullName evidence="3">Helix-turn-helix domain-containing protein</fullName>
    </submittedName>
</protein>
<dbReference type="Proteomes" id="UP000650524">
    <property type="component" value="Unassembled WGS sequence"/>
</dbReference>
<dbReference type="InterPro" id="IPR010982">
    <property type="entry name" value="Lambda_DNA-bd_dom_sf"/>
</dbReference>